<sequence length="850" mass="93769">MPTLPLSKYIDELKALEGLLAVDGKPRMLKFVGDQLYWLQGMDQELYSVNIADHNATPSRVIDRCRKGCTAAEGKEGSTVETKEEELLRERLRSRVTGISSYRVRCRDGAVFFTSGANIFLYRPASGKPPLKVLDYIGDEELKQRFSSEKKPFLCIEYFSHLANDAGACDSTKDRADVISFVYSNNLYIATVVEGSGEASHSREPPLRVNVECVTTFGDELHSCGDADYIIQEEFGRYTGHYATAEYVLFSYTDVSMLREVMLIDGSTDSGVEKMPYCRVGDPNARTVLVVYERRTKRYRVVPSSAIAAIAPWAEYMPRFGFKDEHTIYFSVLSRTQEKMSLLSCRINSLPVVDAEALASCFSEAARDTDVAAVAAGTTLATRAATVNLTTEWHQHIPWAWVDVQPGVALHLCGKYEVLVRHANESESAHSHVYARAQGGDEGSWRPLTCGAWNVRAGGLIVKDDRVFFLANARNRLESVLYSVVINLDAGPVSAEELTQLTPSGEHVYSFAVLNNTLCYVSSTATTPAELHISSINNPGSRWVVPTRHLWDDTSEKAVTPRTTLEGLTVPHIINIVNRRGVPLSGRLFVSPHAALGKLNPLAMYIYGGPHAQLVYDSDFDGACKPIFQMLASFGISVLVADGQMSNANGLRDHSICKHSMGSFETSDYVDWVRHMTNCKELPCGFCADPERVAIFGWSYGGYATLLAMSQAPDVFKIGFAGAPVGDWTLYDTGYTERYMGLLHTNADRTSGSKGDATAKCAISDAYTRSAIKAFASNFPEELNRVFIAHGLLDENVHFCHTSVVVNAMIDAGKPCCSVVYPGERHSLRKKKASRLHHDAMLAKTLMEVL</sequence>
<evidence type="ECO:0000259" key="2">
    <source>
        <dbReference type="Pfam" id="PF00930"/>
    </source>
</evidence>
<dbReference type="SUPFAM" id="SSF82171">
    <property type="entry name" value="DPP6 N-terminal domain-like"/>
    <property type="match status" value="1"/>
</dbReference>
<dbReference type="GO" id="GO:0008236">
    <property type="term" value="F:serine-type peptidase activity"/>
    <property type="evidence" value="ECO:0007669"/>
    <property type="project" value="InterPro"/>
</dbReference>
<dbReference type="PANTHER" id="PTHR11731:SF193">
    <property type="entry name" value="DIPEPTIDYL PEPTIDASE 9"/>
    <property type="match status" value="1"/>
</dbReference>
<dbReference type="Pfam" id="PF00930">
    <property type="entry name" value="DPPIV_N"/>
    <property type="match status" value="1"/>
</dbReference>
<proteinExistence type="predicted"/>
<dbReference type="InterPro" id="IPR050278">
    <property type="entry name" value="Serine_Prot_S9B/DPPIV"/>
</dbReference>
<dbReference type="EMBL" id="CZPT02000224">
    <property type="protein sequence ID" value="SCU65148.1"/>
    <property type="molecule type" value="Genomic_DNA"/>
</dbReference>
<evidence type="ECO:0000313" key="3">
    <source>
        <dbReference type="EMBL" id="SCU65148.1"/>
    </source>
</evidence>
<dbReference type="RefSeq" id="XP_067076797.1">
    <property type="nucleotide sequence ID" value="XM_067220696.1"/>
</dbReference>
<evidence type="ECO:0000259" key="1">
    <source>
        <dbReference type="Pfam" id="PF00326"/>
    </source>
</evidence>
<dbReference type="FunFam" id="2.140.10.30:FF:000012">
    <property type="entry name" value="Dipeptidyl-peptidase 8-like serine peptidase"/>
    <property type="match status" value="1"/>
</dbReference>
<protein>
    <submittedName>
        <fullName evidence="3">Dipeptidyl-peptidase 8-like serine peptidase</fullName>
    </submittedName>
</protein>
<reference evidence="3" key="1">
    <citation type="submission" date="2016-09" db="EMBL/GenBank/DDBJ databases">
        <authorList>
            <person name="Hebert L."/>
            <person name="Moumen B."/>
        </authorList>
    </citation>
    <scope>NUCLEOTIDE SEQUENCE [LARGE SCALE GENOMIC DNA]</scope>
    <source>
        <strain evidence="3">OVI</strain>
    </source>
</reference>
<dbReference type="Gene3D" id="2.140.10.30">
    <property type="entry name" value="Dipeptidylpeptidase IV, N-terminal domain"/>
    <property type="match status" value="1"/>
</dbReference>
<dbReference type="InterPro" id="IPR029058">
    <property type="entry name" value="AB_hydrolase_fold"/>
</dbReference>
<keyword evidence="4" id="KW-1185">Reference proteome</keyword>
<dbReference type="GO" id="GO:0006508">
    <property type="term" value="P:proteolysis"/>
    <property type="evidence" value="ECO:0007669"/>
    <property type="project" value="InterPro"/>
</dbReference>
<dbReference type="GeneID" id="92381457"/>
<dbReference type="Gene3D" id="3.40.50.1820">
    <property type="entry name" value="alpha/beta hydrolase"/>
    <property type="match status" value="1"/>
</dbReference>
<evidence type="ECO:0000313" key="4">
    <source>
        <dbReference type="Proteomes" id="UP000195570"/>
    </source>
</evidence>
<dbReference type="SUPFAM" id="SSF53474">
    <property type="entry name" value="alpha/beta-Hydrolases"/>
    <property type="match status" value="1"/>
</dbReference>
<accession>A0A1G4I0J3</accession>
<dbReference type="InterPro" id="IPR002469">
    <property type="entry name" value="Peptidase_S9B_N"/>
</dbReference>
<dbReference type="InterPro" id="IPR001375">
    <property type="entry name" value="Peptidase_S9_cat"/>
</dbReference>
<dbReference type="GO" id="GO:0008239">
    <property type="term" value="F:dipeptidyl-peptidase activity"/>
    <property type="evidence" value="ECO:0007669"/>
    <property type="project" value="TreeGrafter"/>
</dbReference>
<dbReference type="AlphaFoldDB" id="A0A1G4I0J3"/>
<dbReference type="Proteomes" id="UP000195570">
    <property type="component" value="Unassembled WGS sequence"/>
</dbReference>
<organism evidence="3 4">
    <name type="scientific">Trypanosoma equiperdum</name>
    <dbReference type="NCBI Taxonomy" id="5694"/>
    <lineage>
        <taxon>Eukaryota</taxon>
        <taxon>Discoba</taxon>
        <taxon>Euglenozoa</taxon>
        <taxon>Kinetoplastea</taxon>
        <taxon>Metakinetoplastina</taxon>
        <taxon>Trypanosomatida</taxon>
        <taxon>Trypanosomatidae</taxon>
        <taxon>Trypanosoma</taxon>
    </lineage>
</organism>
<gene>
    <name evidence="3" type="ORF">TEOVI_000752300</name>
</gene>
<dbReference type="VEuPathDB" id="TriTrypDB:TEOVI_000752300"/>
<dbReference type="PANTHER" id="PTHR11731">
    <property type="entry name" value="PROTEASE FAMILY S9B,C DIPEPTIDYL-PEPTIDASE IV-RELATED"/>
    <property type="match status" value="1"/>
</dbReference>
<dbReference type="Pfam" id="PF00326">
    <property type="entry name" value="Peptidase_S9"/>
    <property type="match status" value="1"/>
</dbReference>
<feature type="domain" description="Peptidase S9 prolyl oligopeptidase catalytic" evidence="1">
    <location>
        <begin position="628"/>
        <end position="841"/>
    </location>
</feature>
<name>A0A1G4I0J3_TRYEQ</name>
<comment type="caution">
    <text evidence="3">The sequence shown here is derived from an EMBL/GenBank/DDBJ whole genome shotgun (WGS) entry which is preliminary data.</text>
</comment>
<feature type="domain" description="Dipeptidylpeptidase IV N-terminal" evidence="2">
    <location>
        <begin position="177"/>
        <end position="523"/>
    </location>
</feature>